<proteinExistence type="inferred from homology"/>
<evidence type="ECO:0000256" key="2">
    <source>
        <dbReference type="ARBA" id="ARBA00007163"/>
    </source>
</evidence>
<dbReference type="OrthoDB" id="425490at2759"/>
<dbReference type="GO" id="GO:0003677">
    <property type="term" value="F:DNA binding"/>
    <property type="evidence" value="ECO:0007669"/>
    <property type="project" value="UniProtKB-KW"/>
</dbReference>
<feature type="region of interest" description="Disordered" evidence="7">
    <location>
        <begin position="846"/>
        <end position="873"/>
    </location>
</feature>
<gene>
    <name evidence="9" type="ORF">JKP88DRAFT_322130</name>
</gene>
<dbReference type="SMART" id="SM00338">
    <property type="entry name" value="BRLZ"/>
    <property type="match status" value="1"/>
</dbReference>
<sequence length="873" mass="89014">MPPSTSAEGAAVQSLDFGGPMDLSSLMLGTGDGEAEVDDMLKYFLSQDIEANATGSAAAAAAAAAAVSAAATGTAGMGAFSAGLGMGGGAGMGHGLLLGGPAAANLPGSSMPPVASEHQYVTQAATFSTGPYATASATLDANFNTNFNVNAPSSSELLYSPATAGLPMSAVSSMLPLDSQTLTSSGRVSSPMKVDSALDSPLLGQFVTSASATFNQHTSQQLVNSHAASFASNSSSGAVTAVAVPTTGAQFAFPAGGVPYSFASQGGGAGGSSISSVGGTEQAFVSNGIMVSSQGMMAGAVLPRQLPRHGHADPVINDSLSHQRALNNAGNAGMSQPQRSDSAAATGIAFGGGGGSGGGGAASTQDERRAKRLARNRESARQSRRRKKQYLELLEEKVGQLTEELEGLRRGHLQDANSHLRAMRAQLLQRLQSELSMLAERGSSSGGGGVAAEALKAREAAVAGGVRDLVLRLGPCCGERLAVVAYHFDQLQSIVLPTYSRFLLWLTERPDEFFVPSATGRGGGGGGGGAGGGRAGGKGVAGGRVEYRQEASGAVQCGVGLDLWPLLCKELALTTEQEDKIKICQKAAAQDPQLMRDRPLLLQLTALLGDLQGGVESYMAIVQQSRPHARGAWTTVQVRVDAARFSSMALLIDRVESYMAIVQERMVGLASTLSPAQMVAYLGWVQHNRDAIAHHNAHHVLAARRRRASTTAPNGGRPRAAAAAAAALGGSGAMSTYAKLTALLDTPDADLSLDNMAWLMGWVKGSRARRGQPPLAPRPCARARELLAGAAAASDGACAAARAAHEAHQAQVGASSAQLMDDDDDMPDAAAAAAGDLLADAAAAAERPRRMTTRGAAAAMGDVGQGRGRGGRR</sequence>
<reference evidence="9" key="1">
    <citation type="submission" date="2021-02" db="EMBL/GenBank/DDBJ databases">
        <title>First Annotated Genome of the Yellow-green Alga Tribonema minus.</title>
        <authorList>
            <person name="Mahan K.M."/>
        </authorList>
    </citation>
    <scope>NUCLEOTIDE SEQUENCE</scope>
    <source>
        <strain evidence="9">UTEX B ZZ1240</strain>
    </source>
</reference>
<dbReference type="Gene3D" id="1.20.5.170">
    <property type="match status" value="1"/>
</dbReference>
<dbReference type="PANTHER" id="PTHR47416:SF8">
    <property type="entry name" value="BASIC-LEUCINE ZIPPER TRANSCRIPTION FACTOR E-RELATED"/>
    <property type="match status" value="1"/>
</dbReference>
<feature type="region of interest" description="Disordered" evidence="7">
    <location>
        <begin position="327"/>
        <end position="386"/>
    </location>
</feature>
<evidence type="ECO:0000256" key="6">
    <source>
        <dbReference type="ARBA" id="ARBA00023242"/>
    </source>
</evidence>
<feature type="compositionally biased region" description="Polar residues" evidence="7">
    <location>
        <begin position="327"/>
        <end position="341"/>
    </location>
</feature>
<keyword evidence="4" id="KW-0238">DNA-binding</keyword>
<dbReference type="PROSITE" id="PS50217">
    <property type="entry name" value="BZIP"/>
    <property type="match status" value="1"/>
</dbReference>
<dbReference type="InterPro" id="IPR004827">
    <property type="entry name" value="bZIP"/>
</dbReference>
<feature type="compositionally biased region" description="Gly residues" evidence="7">
    <location>
        <begin position="863"/>
        <end position="873"/>
    </location>
</feature>
<keyword evidence="3" id="KW-0805">Transcription regulation</keyword>
<evidence type="ECO:0000256" key="3">
    <source>
        <dbReference type="ARBA" id="ARBA00023015"/>
    </source>
</evidence>
<dbReference type="CDD" id="cd14811">
    <property type="entry name" value="bZIP_u2"/>
    <property type="match status" value="1"/>
</dbReference>
<feature type="domain" description="BZIP" evidence="8">
    <location>
        <begin position="366"/>
        <end position="410"/>
    </location>
</feature>
<feature type="compositionally biased region" description="Gly residues" evidence="7">
    <location>
        <begin position="349"/>
        <end position="361"/>
    </location>
</feature>
<comment type="similarity">
    <text evidence="2">Belongs to the bZIP family.</text>
</comment>
<evidence type="ECO:0000259" key="8">
    <source>
        <dbReference type="PROSITE" id="PS50217"/>
    </source>
</evidence>
<feature type="compositionally biased region" description="Basic and acidic residues" evidence="7">
    <location>
        <begin position="365"/>
        <end position="381"/>
    </location>
</feature>
<organism evidence="9 10">
    <name type="scientific">Tribonema minus</name>
    <dbReference type="NCBI Taxonomy" id="303371"/>
    <lineage>
        <taxon>Eukaryota</taxon>
        <taxon>Sar</taxon>
        <taxon>Stramenopiles</taxon>
        <taxon>Ochrophyta</taxon>
        <taxon>PX clade</taxon>
        <taxon>Xanthophyceae</taxon>
        <taxon>Tribonematales</taxon>
        <taxon>Tribonemataceae</taxon>
        <taxon>Tribonema</taxon>
    </lineage>
</organism>
<dbReference type="PANTHER" id="PTHR47416">
    <property type="entry name" value="BASIC-LEUCINE ZIPPER TRANSCRIPTION FACTOR F-RELATED"/>
    <property type="match status" value="1"/>
</dbReference>
<evidence type="ECO:0000313" key="10">
    <source>
        <dbReference type="Proteomes" id="UP000664859"/>
    </source>
</evidence>
<keyword evidence="5" id="KW-0804">Transcription</keyword>
<dbReference type="Proteomes" id="UP000664859">
    <property type="component" value="Unassembled WGS sequence"/>
</dbReference>
<dbReference type="InterPro" id="IPR046347">
    <property type="entry name" value="bZIP_sf"/>
</dbReference>
<comment type="subcellular location">
    <subcellularLocation>
        <location evidence="1">Nucleus</location>
    </subcellularLocation>
</comment>
<accession>A0A835YT50</accession>
<evidence type="ECO:0000313" key="9">
    <source>
        <dbReference type="EMBL" id="KAG5181111.1"/>
    </source>
</evidence>
<dbReference type="PROSITE" id="PS00036">
    <property type="entry name" value="BZIP_BASIC"/>
    <property type="match status" value="1"/>
</dbReference>
<dbReference type="SUPFAM" id="SSF57959">
    <property type="entry name" value="Leucine zipper domain"/>
    <property type="match status" value="1"/>
</dbReference>
<keyword evidence="10" id="KW-1185">Reference proteome</keyword>
<evidence type="ECO:0000256" key="4">
    <source>
        <dbReference type="ARBA" id="ARBA00023125"/>
    </source>
</evidence>
<dbReference type="GO" id="GO:0003700">
    <property type="term" value="F:DNA-binding transcription factor activity"/>
    <property type="evidence" value="ECO:0007669"/>
    <property type="project" value="InterPro"/>
</dbReference>
<comment type="caution">
    <text evidence="9">The sequence shown here is derived from an EMBL/GenBank/DDBJ whole genome shotgun (WGS) entry which is preliminary data.</text>
</comment>
<evidence type="ECO:0000256" key="1">
    <source>
        <dbReference type="ARBA" id="ARBA00004123"/>
    </source>
</evidence>
<protein>
    <recommendedName>
        <fullName evidence="8">BZIP domain-containing protein</fullName>
    </recommendedName>
</protein>
<evidence type="ECO:0000256" key="5">
    <source>
        <dbReference type="ARBA" id="ARBA00023163"/>
    </source>
</evidence>
<dbReference type="EMBL" id="JAFCMP010000335">
    <property type="protein sequence ID" value="KAG5181111.1"/>
    <property type="molecule type" value="Genomic_DNA"/>
</dbReference>
<name>A0A835YT50_9STRA</name>
<dbReference type="Pfam" id="PF00170">
    <property type="entry name" value="bZIP_1"/>
    <property type="match status" value="1"/>
</dbReference>
<dbReference type="GO" id="GO:0005634">
    <property type="term" value="C:nucleus"/>
    <property type="evidence" value="ECO:0007669"/>
    <property type="project" value="UniProtKB-SubCell"/>
</dbReference>
<dbReference type="AlphaFoldDB" id="A0A835YT50"/>
<evidence type="ECO:0000256" key="7">
    <source>
        <dbReference type="SAM" id="MobiDB-lite"/>
    </source>
</evidence>
<keyword evidence="6" id="KW-0539">Nucleus</keyword>